<dbReference type="GO" id="GO:0003700">
    <property type="term" value="F:DNA-binding transcription factor activity"/>
    <property type="evidence" value="ECO:0007669"/>
    <property type="project" value="UniProtKB-UniRule"/>
</dbReference>
<dbReference type="PANTHER" id="PTHR30055">
    <property type="entry name" value="HTH-TYPE TRANSCRIPTIONAL REGULATOR RUTR"/>
    <property type="match status" value="1"/>
</dbReference>
<dbReference type="InterPro" id="IPR036271">
    <property type="entry name" value="Tet_transcr_reg_TetR-rel_C_sf"/>
</dbReference>
<dbReference type="NCBIfam" id="NF001978">
    <property type="entry name" value="PRK00767.1"/>
    <property type="match status" value="1"/>
</dbReference>
<dbReference type="PANTHER" id="PTHR30055:SF234">
    <property type="entry name" value="HTH-TYPE TRANSCRIPTIONAL REGULATOR BETI"/>
    <property type="match status" value="1"/>
</dbReference>
<evidence type="ECO:0000256" key="3">
    <source>
        <dbReference type="ARBA" id="ARBA00023015"/>
    </source>
</evidence>
<dbReference type="Proteomes" id="UP000002931">
    <property type="component" value="Unassembled WGS sequence"/>
</dbReference>
<keyword evidence="11" id="KW-1185">Reference proteome</keyword>
<dbReference type="Pfam" id="PF13977">
    <property type="entry name" value="TetR_C_6"/>
    <property type="match status" value="1"/>
</dbReference>
<evidence type="ECO:0000313" key="10">
    <source>
        <dbReference type="EMBL" id="EAQ12273.1"/>
    </source>
</evidence>
<dbReference type="UniPathway" id="UPA00529"/>
<comment type="pathway">
    <text evidence="1 7">Amine and polyamine biosynthesis; betaine biosynthesis via choline pathway [regulation].</text>
</comment>
<reference evidence="10 11" key="1">
    <citation type="journal article" date="2010" name="J. Bacteriol.">
        <title>Genome sequences of Pelagibaca bermudensis HTCC2601T and Maritimibacter alkaliphilus HTCC2654T, the type strains of two marine Roseobacter genera.</title>
        <authorList>
            <person name="Thrash J.C."/>
            <person name="Cho J.C."/>
            <person name="Ferriera S."/>
            <person name="Johnson J."/>
            <person name="Vergin K.L."/>
            <person name="Giovannoni S.J."/>
        </authorList>
    </citation>
    <scope>NUCLEOTIDE SEQUENCE [LARGE SCALE GENOMIC DNA]</scope>
    <source>
        <strain evidence="10 11">HTCC2654</strain>
    </source>
</reference>
<evidence type="ECO:0000259" key="9">
    <source>
        <dbReference type="PROSITE" id="PS50977"/>
    </source>
</evidence>
<protein>
    <recommendedName>
        <fullName evidence="7">HTH-type transcriptional regulator BetI</fullName>
    </recommendedName>
</protein>
<dbReference type="AlphaFoldDB" id="A3VHT2"/>
<evidence type="ECO:0000256" key="6">
    <source>
        <dbReference type="ARBA" id="ARBA00024936"/>
    </source>
</evidence>
<dbReference type="SUPFAM" id="SSF48498">
    <property type="entry name" value="Tetracyclin repressor-like, C-terminal domain"/>
    <property type="match status" value="1"/>
</dbReference>
<dbReference type="Gene3D" id="1.10.357.10">
    <property type="entry name" value="Tetracycline Repressor, domain 2"/>
    <property type="match status" value="1"/>
</dbReference>
<dbReference type="SUPFAM" id="SSF46689">
    <property type="entry name" value="Homeodomain-like"/>
    <property type="match status" value="1"/>
</dbReference>
<dbReference type="eggNOG" id="COG1309">
    <property type="taxonomic scope" value="Bacteria"/>
</dbReference>
<dbReference type="GO" id="GO:0019285">
    <property type="term" value="P:glycine betaine biosynthetic process from choline"/>
    <property type="evidence" value="ECO:0007669"/>
    <property type="project" value="UniProtKB-UniRule"/>
</dbReference>
<dbReference type="HAMAP" id="MF_00768">
    <property type="entry name" value="HTH_type_BetI"/>
    <property type="match status" value="1"/>
</dbReference>
<dbReference type="EMBL" id="AAMT01000009">
    <property type="protein sequence ID" value="EAQ12273.1"/>
    <property type="molecule type" value="Genomic_DNA"/>
</dbReference>
<dbReference type="HOGENOM" id="CLU_069356_15_4_5"/>
<evidence type="ECO:0000256" key="8">
    <source>
        <dbReference type="PROSITE-ProRule" id="PRU00335"/>
    </source>
</evidence>
<evidence type="ECO:0000313" key="11">
    <source>
        <dbReference type="Proteomes" id="UP000002931"/>
    </source>
</evidence>
<dbReference type="STRING" id="314271.RB2654_08707"/>
<dbReference type="InterPro" id="IPR017757">
    <property type="entry name" value="Tscrpt_rep_BetI"/>
</dbReference>
<organism evidence="10 11">
    <name type="scientific">Maritimibacter alkaliphilus HTCC2654</name>
    <dbReference type="NCBI Taxonomy" id="314271"/>
    <lineage>
        <taxon>Bacteria</taxon>
        <taxon>Pseudomonadati</taxon>
        <taxon>Pseudomonadota</taxon>
        <taxon>Alphaproteobacteria</taxon>
        <taxon>Rhodobacterales</taxon>
        <taxon>Roseobacteraceae</taxon>
        <taxon>Maritimibacter</taxon>
    </lineage>
</organism>
<feature type="domain" description="HTH tetR-type" evidence="9">
    <location>
        <begin position="1"/>
        <end position="44"/>
    </location>
</feature>
<dbReference type="InterPro" id="IPR001647">
    <property type="entry name" value="HTH_TetR"/>
</dbReference>
<sequence>MGSLDVTVSKIAKRAGMSPALAHHYFGSKDRILLAAMQHILTTYGHWVRVELAQATTPRARLEAIIRASFEAGNFEPAVIAAWLNFYVHAQGDPGGARLLRIYHGRLRSNLIHDLRPLAGDRAADIAETLAALIDGVYIRHALGTPPDGVSAVARVTDVLDRLLEAR</sequence>
<comment type="function">
    <text evidence="7">Repressor involved in choline regulation of the bet genes.</text>
</comment>
<evidence type="ECO:0000256" key="5">
    <source>
        <dbReference type="ARBA" id="ARBA00023163"/>
    </source>
</evidence>
<comment type="caution">
    <text evidence="10">The sequence shown here is derived from an EMBL/GenBank/DDBJ whole genome shotgun (WGS) entry which is preliminary data.</text>
</comment>
<keyword evidence="5 7" id="KW-0804">Transcription</keyword>
<dbReference type="GO" id="GO:0000976">
    <property type="term" value="F:transcription cis-regulatory region binding"/>
    <property type="evidence" value="ECO:0007669"/>
    <property type="project" value="TreeGrafter"/>
</dbReference>
<gene>
    <name evidence="7" type="primary">betI</name>
    <name evidence="10" type="ORF">RB2654_08707</name>
</gene>
<dbReference type="InterPro" id="IPR039538">
    <property type="entry name" value="BetI_C"/>
</dbReference>
<dbReference type="Pfam" id="PF00440">
    <property type="entry name" value="TetR_N"/>
    <property type="match status" value="1"/>
</dbReference>
<name>A3VHT2_9RHOB</name>
<dbReference type="InterPro" id="IPR009057">
    <property type="entry name" value="Homeodomain-like_sf"/>
</dbReference>
<dbReference type="InterPro" id="IPR050109">
    <property type="entry name" value="HTH-type_TetR-like_transc_reg"/>
</dbReference>
<proteinExistence type="inferred from homology"/>
<keyword evidence="2 7" id="KW-0678">Repressor</keyword>
<evidence type="ECO:0000256" key="7">
    <source>
        <dbReference type="HAMAP-Rule" id="MF_00768"/>
    </source>
</evidence>
<evidence type="ECO:0000256" key="4">
    <source>
        <dbReference type="ARBA" id="ARBA00023125"/>
    </source>
</evidence>
<evidence type="ECO:0000256" key="1">
    <source>
        <dbReference type="ARBA" id="ARBA00004719"/>
    </source>
</evidence>
<keyword evidence="4 7" id="KW-0238">DNA-binding</keyword>
<comment type="function">
    <text evidence="6">Repressor involved in the biosynthesis of the osmoprotectant glycine betaine. It represses transcription of the choline transporter BetT and the genes of BetAB involved in the synthesis of glycine betaine.</text>
</comment>
<accession>A3VHT2</accession>
<feature type="DNA-binding region" description="H-T-H motif" evidence="7 8">
    <location>
        <begin position="7"/>
        <end position="26"/>
    </location>
</feature>
<dbReference type="GO" id="GO:0045892">
    <property type="term" value="P:negative regulation of DNA-templated transcription"/>
    <property type="evidence" value="ECO:0007669"/>
    <property type="project" value="UniProtKB-UniRule"/>
</dbReference>
<keyword evidence="3 7" id="KW-0805">Transcription regulation</keyword>
<evidence type="ECO:0000256" key="2">
    <source>
        <dbReference type="ARBA" id="ARBA00022491"/>
    </source>
</evidence>
<dbReference type="PROSITE" id="PS50977">
    <property type="entry name" value="HTH_TETR_2"/>
    <property type="match status" value="1"/>
</dbReference>